<dbReference type="CDD" id="cd11384">
    <property type="entry name" value="RagA_like"/>
    <property type="match status" value="1"/>
</dbReference>
<feature type="compositionally biased region" description="Low complexity" evidence="5">
    <location>
        <begin position="112"/>
        <end position="122"/>
    </location>
</feature>
<gene>
    <name evidence="6" type="ORF">FRX48_02923</name>
</gene>
<sequence>MDQDIELLTNPPNFDIYWPDSWEEQDLEPKPSPDDEPEHPSMSSPFILPEPTAVPPGHSPLYLPDEEELAELVVSGRVTGRVTVTYLASPPRESNLHQLVYALPIRNARAPKMAPAPTATSPKPKDATATKHVKAKKKKVLLMGKSGSGKSSMRSIIFSNYVAKDVRRLAATIEVEQSRVKFLGNLVLNLWDCGGQDAFTDTYLNAQRQQIFSDVGVLIYVFDVGSRELERDLTTYNAIIKALQEFSPRATVFCLVHKMDLARVEFRDRIHQETAAAIREKSEGFEQSMKTYATSIWDQSLYKAWGNIVHSLIPNLEHLENYLKNLANVIDAEEIVLFERTTFLTVTSYTSEAGAQNPYNDRLERLSNIIKTFRHSLAKNTSSSTSSHQFKDFTVKSPRFNIAIYHFTTNTYVLLVFPPGEAAANCTRLNVQVARDSFAALELDAKGKDRGDSISNAGTHPVPDEEESTITGANGSDGGVLGGEGNGAAASSMST</sequence>
<dbReference type="Proteomes" id="UP000324767">
    <property type="component" value="Unassembled WGS sequence"/>
</dbReference>
<evidence type="ECO:0000313" key="7">
    <source>
        <dbReference type="EMBL" id="SLM37905.1"/>
    </source>
</evidence>
<dbReference type="AlphaFoldDB" id="A0A1W5D4B4"/>
<dbReference type="GO" id="GO:0003924">
    <property type="term" value="F:GTPase activity"/>
    <property type="evidence" value="ECO:0007669"/>
    <property type="project" value="UniProtKB-UniRule"/>
</dbReference>
<evidence type="ECO:0000256" key="2">
    <source>
        <dbReference type="ARBA" id="ARBA00022741"/>
    </source>
</evidence>
<dbReference type="EMBL" id="VXIT01000004">
    <property type="protein sequence ID" value="KAA6413179.1"/>
    <property type="molecule type" value="Genomic_DNA"/>
</dbReference>
<dbReference type="Proteomes" id="UP000192927">
    <property type="component" value="Unassembled WGS sequence"/>
</dbReference>
<comment type="subunit">
    <text evidence="4">Component of the GSE complex.</text>
</comment>
<dbReference type="Gene3D" id="3.30.450.190">
    <property type="match status" value="1"/>
</dbReference>
<keyword evidence="3 4" id="KW-0342">GTP-binding</keyword>
<comment type="function">
    <text evidence="4">GTPase involved in activation of the TORC1 signaling pathway, which promotes growth and represses autophagy in nutrient-rich conditions.</text>
</comment>
<dbReference type="EMBL" id="FWEW01001957">
    <property type="protein sequence ID" value="SLM37905.1"/>
    <property type="molecule type" value="Genomic_DNA"/>
</dbReference>
<dbReference type="GO" id="GO:0005525">
    <property type="term" value="F:GTP binding"/>
    <property type="evidence" value="ECO:0007669"/>
    <property type="project" value="UniProtKB-UniRule"/>
</dbReference>
<dbReference type="GO" id="GO:1904263">
    <property type="term" value="P:positive regulation of TORC1 signaling"/>
    <property type="evidence" value="ECO:0007669"/>
    <property type="project" value="TreeGrafter"/>
</dbReference>
<dbReference type="Pfam" id="PF04670">
    <property type="entry name" value="Gtr1_RagA"/>
    <property type="match status" value="1"/>
</dbReference>
<dbReference type="PANTHER" id="PTHR11259:SF1">
    <property type="entry name" value="RAS-RELATED GTP-BINDING PROTEIN"/>
    <property type="match status" value="1"/>
</dbReference>
<organism evidence="7 8">
    <name type="scientific">Lasallia pustulata</name>
    <dbReference type="NCBI Taxonomy" id="136370"/>
    <lineage>
        <taxon>Eukaryota</taxon>
        <taxon>Fungi</taxon>
        <taxon>Dikarya</taxon>
        <taxon>Ascomycota</taxon>
        <taxon>Pezizomycotina</taxon>
        <taxon>Lecanoromycetes</taxon>
        <taxon>OSLEUM clade</taxon>
        <taxon>Umbilicariomycetidae</taxon>
        <taxon>Umbilicariales</taxon>
        <taxon>Umbilicariaceae</taxon>
        <taxon>Lasallia</taxon>
    </lineage>
</organism>
<dbReference type="Gene3D" id="3.40.50.300">
    <property type="entry name" value="P-loop containing nucleotide triphosphate hydrolases"/>
    <property type="match status" value="1"/>
</dbReference>
<dbReference type="InterPro" id="IPR006762">
    <property type="entry name" value="Gtr1_RagA"/>
</dbReference>
<feature type="region of interest" description="Disordered" evidence="5">
    <location>
        <begin position="112"/>
        <end position="131"/>
    </location>
</feature>
<evidence type="ECO:0000256" key="3">
    <source>
        <dbReference type="ARBA" id="ARBA00023134"/>
    </source>
</evidence>
<feature type="region of interest" description="Disordered" evidence="5">
    <location>
        <begin position="1"/>
        <end position="61"/>
    </location>
</feature>
<keyword evidence="2 4" id="KW-0547">Nucleotide-binding</keyword>
<dbReference type="PANTHER" id="PTHR11259">
    <property type="entry name" value="RAS-RELATED GTP BINDING RAG/GTR YEAST"/>
    <property type="match status" value="1"/>
</dbReference>
<evidence type="ECO:0000313" key="8">
    <source>
        <dbReference type="Proteomes" id="UP000192927"/>
    </source>
</evidence>
<evidence type="ECO:0000313" key="9">
    <source>
        <dbReference type="Proteomes" id="UP000324767"/>
    </source>
</evidence>
<dbReference type="GO" id="GO:0000329">
    <property type="term" value="C:fungal-type vacuole membrane"/>
    <property type="evidence" value="ECO:0007669"/>
    <property type="project" value="TreeGrafter"/>
</dbReference>
<comment type="similarity">
    <text evidence="1 4">Belongs to the GTR/RAG GTP-binding protein family.</text>
</comment>
<dbReference type="GO" id="GO:0005634">
    <property type="term" value="C:nucleus"/>
    <property type="evidence" value="ECO:0007669"/>
    <property type="project" value="TreeGrafter"/>
</dbReference>
<accession>A0A1W5D4B4</accession>
<dbReference type="GO" id="GO:0010507">
    <property type="term" value="P:negative regulation of autophagy"/>
    <property type="evidence" value="ECO:0007669"/>
    <property type="project" value="TreeGrafter"/>
</dbReference>
<evidence type="ECO:0000256" key="5">
    <source>
        <dbReference type="SAM" id="MobiDB-lite"/>
    </source>
</evidence>
<evidence type="ECO:0000313" key="6">
    <source>
        <dbReference type="EMBL" id="KAA6413179.1"/>
    </source>
</evidence>
<protein>
    <recommendedName>
        <fullName evidence="4">GTP-binding protein</fullName>
    </recommendedName>
</protein>
<dbReference type="GO" id="GO:0009267">
    <property type="term" value="P:cellular response to starvation"/>
    <property type="evidence" value="ECO:0007669"/>
    <property type="project" value="TreeGrafter"/>
</dbReference>
<reference evidence="8" key="2">
    <citation type="submission" date="2017-03" db="EMBL/GenBank/DDBJ databases">
        <authorList>
            <person name="Sharma R."/>
            <person name="Thines M."/>
        </authorList>
    </citation>
    <scope>NUCLEOTIDE SEQUENCE [LARGE SCALE GENOMIC DNA]</scope>
</reference>
<reference evidence="7" key="1">
    <citation type="submission" date="2017-03" db="EMBL/GenBank/DDBJ databases">
        <authorList>
            <person name="Afonso C.L."/>
            <person name="Miller P.J."/>
            <person name="Scott M.A."/>
            <person name="Spackman E."/>
            <person name="Goraichik I."/>
            <person name="Dimitrov K.M."/>
            <person name="Suarez D.L."/>
            <person name="Swayne D.E."/>
        </authorList>
    </citation>
    <scope>NUCLEOTIDE SEQUENCE [LARGE SCALE GENOMIC DNA]</scope>
</reference>
<keyword evidence="8" id="KW-1185">Reference proteome</keyword>
<evidence type="ECO:0000256" key="1">
    <source>
        <dbReference type="ARBA" id="ARBA00007756"/>
    </source>
</evidence>
<evidence type="ECO:0000256" key="4">
    <source>
        <dbReference type="RuleBase" id="RU367014"/>
    </source>
</evidence>
<reference evidence="6 9" key="3">
    <citation type="submission" date="2019-09" db="EMBL/GenBank/DDBJ databases">
        <title>The hologenome of the rock-dwelling lichen Lasallia pustulata.</title>
        <authorList>
            <person name="Greshake Tzovaras B."/>
            <person name="Segers F."/>
            <person name="Bicker A."/>
            <person name="Dal Grande F."/>
            <person name="Otte J."/>
            <person name="Hankeln T."/>
            <person name="Schmitt I."/>
            <person name="Ebersberger I."/>
        </authorList>
    </citation>
    <scope>NUCLEOTIDE SEQUENCE [LARGE SCALE GENOMIC DNA]</scope>
    <source>
        <strain evidence="6">A1-1</strain>
    </source>
</reference>
<dbReference type="SUPFAM" id="SSF52540">
    <property type="entry name" value="P-loop containing nucleoside triphosphate hydrolases"/>
    <property type="match status" value="1"/>
</dbReference>
<dbReference type="InterPro" id="IPR039397">
    <property type="entry name" value="RagA/B"/>
</dbReference>
<feature type="region of interest" description="Disordered" evidence="5">
    <location>
        <begin position="449"/>
        <end position="495"/>
    </location>
</feature>
<name>A0A1W5D4B4_9LECA</name>
<dbReference type="OrthoDB" id="10020193at2759"/>
<proteinExistence type="inferred from homology"/>
<dbReference type="InterPro" id="IPR027417">
    <property type="entry name" value="P-loop_NTPase"/>
</dbReference>
<dbReference type="FunFam" id="3.40.50.300:FF:000488">
    <property type="entry name" value="Small monomeric GTPase (Gtr1)"/>
    <property type="match status" value="1"/>
</dbReference>
<feature type="compositionally biased region" description="Gly residues" evidence="5">
    <location>
        <begin position="475"/>
        <end position="486"/>
    </location>
</feature>
<dbReference type="GO" id="GO:1990131">
    <property type="term" value="C:Gtr1-Gtr2 GTPase complex"/>
    <property type="evidence" value="ECO:0007669"/>
    <property type="project" value="UniProtKB-UniRule"/>
</dbReference>